<evidence type="ECO:0000313" key="1">
    <source>
        <dbReference type="EMBL" id="KAJ8007166.1"/>
    </source>
</evidence>
<gene>
    <name evidence="1" type="ORF">DPEC_G00114720</name>
</gene>
<organism evidence="1 2">
    <name type="scientific">Dallia pectoralis</name>
    <name type="common">Alaska blackfish</name>
    <dbReference type="NCBI Taxonomy" id="75939"/>
    <lineage>
        <taxon>Eukaryota</taxon>
        <taxon>Metazoa</taxon>
        <taxon>Chordata</taxon>
        <taxon>Craniata</taxon>
        <taxon>Vertebrata</taxon>
        <taxon>Euteleostomi</taxon>
        <taxon>Actinopterygii</taxon>
        <taxon>Neopterygii</taxon>
        <taxon>Teleostei</taxon>
        <taxon>Protacanthopterygii</taxon>
        <taxon>Esociformes</taxon>
        <taxon>Umbridae</taxon>
        <taxon>Dallia</taxon>
    </lineage>
</organism>
<keyword evidence="2" id="KW-1185">Reference proteome</keyword>
<accession>A0ACC2GU23</accession>
<reference evidence="1" key="1">
    <citation type="submission" date="2021-05" db="EMBL/GenBank/DDBJ databases">
        <authorList>
            <person name="Pan Q."/>
            <person name="Jouanno E."/>
            <person name="Zahm M."/>
            <person name="Klopp C."/>
            <person name="Cabau C."/>
            <person name="Louis A."/>
            <person name="Berthelot C."/>
            <person name="Parey E."/>
            <person name="Roest Crollius H."/>
            <person name="Montfort J."/>
            <person name="Robinson-Rechavi M."/>
            <person name="Bouchez O."/>
            <person name="Lampietro C."/>
            <person name="Lopez Roques C."/>
            <person name="Donnadieu C."/>
            <person name="Postlethwait J."/>
            <person name="Bobe J."/>
            <person name="Dillon D."/>
            <person name="Chandos A."/>
            <person name="von Hippel F."/>
            <person name="Guiguen Y."/>
        </authorList>
    </citation>
    <scope>NUCLEOTIDE SEQUENCE</scope>
    <source>
        <strain evidence="1">YG-Jan2019</strain>
    </source>
</reference>
<evidence type="ECO:0000313" key="2">
    <source>
        <dbReference type="Proteomes" id="UP001157502"/>
    </source>
</evidence>
<name>A0ACC2GU23_DALPE</name>
<dbReference type="EMBL" id="CM055736">
    <property type="protein sequence ID" value="KAJ8007166.1"/>
    <property type="molecule type" value="Genomic_DNA"/>
</dbReference>
<dbReference type="Proteomes" id="UP001157502">
    <property type="component" value="Chromosome 9"/>
</dbReference>
<sequence length="137" mass="15001">MFMTTEPTTIMTLISVFVWIFFLVIQECRGQHTLTQTPLQKTVLPGQTVSIKCKASSDVYPDCSKSGKPCLAWFRQKPGETPKALVYRGEILISGTPSRFNGSGSGSDFTLTISGVLPEDAGDYVCQSVHSDNVFTQ</sequence>
<proteinExistence type="predicted"/>
<protein>
    <submittedName>
        <fullName evidence="1">Uncharacterized protein</fullName>
    </submittedName>
</protein>
<comment type="caution">
    <text evidence="1">The sequence shown here is derived from an EMBL/GenBank/DDBJ whole genome shotgun (WGS) entry which is preliminary data.</text>
</comment>